<dbReference type="Proteomes" id="UP000243640">
    <property type="component" value="Unassembled WGS sequence"/>
</dbReference>
<keyword evidence="7" id="KW-0808">Transferase</keyword>
<keyword evidence="4" id="KW-0238">DNA-binding</keyword>
<dbReference type="EMBL" id="SODO01000003">
    <property type="protein sequence ID" value="TDW60173.1"/>
    <property type="molecule type" value="Genomic_DNA"/>
</dbReference>
<dbReference type="Pfam" id="PF00155">
    <property type="entry name" value="Aminotran_1_2"/>
    <property type="match status" value="1"/>
</dbReference>
<dbReference type="CDD" id="cd00609">
    <property type="entry name" value="AAT_like"/>
    <property type="match status" value="1"/>
</dbReference>
<evidence type="ECO:0000313" key="7">
    <source>
        <dbReference type="EMBL" id="OYD25813.1"/>
    </source>
</evidence>
<keyword evidence="5" id="KW-0804">Transcription</keyword>
<accession>A0A235CML3</accession>
<keyword evidence="2" id="KW-0663">Pyridoxal phosphate</keyword>
<feature type="domain" description="HTH gntR-type" evidence="6">
    <location>
        <begin position="13"/>
        <end position="81"/>
    </location>
</feature>
<name>A0A235CML3_9GAMM</name>
<keyword evidence="3" id="KW-0805">Transcription regulation</keyword>
<reference evidence="7 9" key="1">
    <citation type="submission" date="2017-08" db="EMBL/GenBank/DDBJ databases">
        <title>Draft Genome Sequence of the Marine Bacterium Oceanimonas baumannii ATCC 700832.</title>
        <authorList>
            <person name="Mcclelland W.D."/>
            <person name="Brennan M.A."/>
            <person name="Trachtenberg A.M."/>
            <person name="Maclea K.S."/>
        </authorList>
    </citation>
    <scope>NUCLEOTIDE SEQUENCE [LARGE SCALE GENOMIC DNA]</scope>
    <source>
        <strain evidence="7 9">ATCC 700832</strain>
    </source>
</reference>
<comment type="caution">
    <text evidence="7">The sequence shown here is derived from an EMBL/GenBank/DDBJ whole genome shotgun (WGS) entry which is preliminary data.</text>
</comment>
<evidence type="ECO:0000313" key="10">
    <source>
        <dbReference type="Proteomes" id="UP000295058"/>
    </source>
</evidence>
<dbReference type="InterPro" id="IPR015421">
    <property type="entry name" value="PyrdxlP-dep_Trfase_major"/>
</dbReference>
<dbReference type="Proteomes" id="UP000295058">
    <property type="component" value="Unassembled WGS sequence"/>
</dbReference>
<evidence type="ECO:0000256" key="3">
    <source>
        <dbReference type="ARBA" id="ARBA00023015"/>
    </source>
</evidence>
<protein>
    <submittedName>
        <fullName evidence="7">2-aminoadipate aminotransferase</fullName>
    </submittedName>
    <submittedName>
        <fullName evidence="8">GntR family transcriptional regulator/MocR family aminotransferase</fullName>
    </submittedName>
</protein>
<dbReference type="InterPro" id="IPR004839">
    <property type="entry name" value="Aminotransferase_I/II_large"/>
</dbReference>
<evidence type="ECO:0000256" key="1">
    <source>
        <dbReference type="ARBA" id="ARBA00005384"/>
    </source>
</evidence>
<dbReference type="CDD" id="cd07377">
    <property type="entry name" value="WHTH_GntR"/>
    <property type="match status" value="1"/>
</dbReference>
<comment type="similarity">
    <text evidence="1">In the C-terminal section; belongs to the class-I pyridoxal-phosphate-dependent aminotransferase family.</text>
</comment>
<evidence type="ECO:0000313" key="9">
    <source>
        <dbReference type="Proteomes" id="UP000243640"/>
    </source>
</evidence>
<dbReference type="EMBL" id="NQJF01000002">
    <property type="protein sequence ID" value="OYD25813.1"/>
    <property type="molecule type" value="Genomic_DNA"/>
</dbReference>
<evidence type="ECO:0000259" key="6">
    <source>
        <dbReference type="PROSITE" id="PS50949"/>
    </source>
</evidence>
<sequence>MPALFPLDRNAPSTLQQQVREHLVNAILNGFIAADRALPSCRNLAKNLNVARNTIVQVYDDLVSDGYLIARERRGYFVNPDLPAAQPAIPGTGHGSLPALDWTHRLKVSPGQQPNASLSHNWQRYRYPFVYSQLDSSLFPLDHWRKCWRDAVSVQAIKDWSSDRYDSDDPLLLEQLQRRILPGRGIQAHTDEILITVGSQQALYLLAQLLLDEKSCFGIEDPGYPSAAHIARLFGARVQSLAVDKEGLVINDRLSGCRAIYLTPSHQCPTTVTLPLERRQALLEQAELHDFLLIEDDYEMEMNFGSHPTPALKSMDNRGRVLYVGSLSKTLAPGLRLGFLVGPAPLIREARNLRQLMLRHPPLNNQRAVALFLSLGYHDTLVRKLAREFEQRARCLSDALQQHLPDCRASSIGGSSCWLTLPAGLDGTELKKRAADHGLLIISGDSYHIGAGLPTNTVKLGFSAIPLDRIEPGIRLLAEVKAELAKKQEKEGI</sequence>
<organism evidence="7 9">
    <name type="scientific">Oceanimonas baumannii</name>
    <dbReference type="NCBI Taxonomy" id="129578"/>
    <lineage>
        <taxon>Bacteria</taxon>
        <taxon>Pseudomonadati</taxon>
        <taxon>Pseudomonadota</taxon>
        <taxon>Gammaproteobacteria</taxon>
        <taxon>Aeromonadales</taxon>
        <taxon>Aeromonadaceae</taxon>
        <taxon>Oceanimonas</taxon>
    </lineage>
</organism>
<evidence type="ECO:0000256" key="4">
    <source>
        <dbReference type="ARBA" id="ARBA00023125"/>
    </source>
</evidence>
<dbReference type="GO" id="GO:0030170">
    <property type="term" value="F:pyridoxal phosphate binding"/>
    <property type="evidence" value="ECO:0007669"/>
    <property type="project" value="InterPro"/>
</dbReference>
<dbReference type="Gene3D" id="3.40.640.10">
    <property type="entry name" value="Type I PLP-dependent aspartate aminotransferase-like (Major domain)"/>
    <property type="match status" value="1"/>
</dbReference>
<keyword evidence="7" id="KW-0032">Aminotransferase</keyword>
<dbReference type="InterPro" id="IPR036390">
    <property type="entry name" value="WH_DNA-bd_sf"/>
</dbReference>
<proteinExistence type="inferred from homology"/>
<dbReference type="SMART" id="SM00345">
    <property type="entry name" value="HTH_GNTR"/>
    <property type="match status" value="1"/>
</dbReference>
<dbReference type="InterPro" id="IPR015424">
    <property type="entry name" value="PyrdxlP-dep_Trfase"/>
</dbReference>
<dbReference type="InterPro" id="IPR036388">
    <property type="entry name" value="WH-like_DNA-bd_sf"/>
</dbReference>
<dbReference type="GO" id="GO:0008483">
    <property type="term" value="F:transaminase activity"/>
    <property type="evidence" value="ECO:0007669"/>
    <property type="project" value="UniProtKB-KW"/>
</dbReference>
<dbReference type="SUPFAM" id="SSF53383">
    <property type="entry name" value="PLP-dependent transferases"/>
    <property type="match status" value="1"/>
</dbReference>
<reference evidence="8 10" key="2">
    <citation type="submission" date="2019-03" db="EMBL/GenBank/DDBJ databases">
        <title>Genomic Encyclopedia of Archaeal and Bacterial Type Strains, Phase II (KMG-II): from individual species to whole genera.</title>
        <authorList>
            <person name="Goeker M."/>
        </authorList>
    </citation>
    <scope>NUCLEOTIDE SEQUENCE [LARGE SCALE GENOMIC DNA]</scope>
    <source>
        <strain evidence="8 10">DSM 15594</strain>
    </source>
</reference>
<dbReference type="Gene3D" id="1.10.10.10">
    <property type="entry name" value="Winged helix-like DNA-binding domain superfamily/Winged helix DNA-binding domain"/>
    <property type="match status" value="1"/>
</dbReference>
<dbReference type="OrthoDB" id="9808770at2"/>
<dbReference type="InterPro" id="IPR000524">
    <property type="entry name" value="Tscrpt_reg_HTH_GntR"/>
</dbReference>
<dbReference type="PROSITE" id="PS50949">
    <property type="entry name" value="HTH_GNTR"/>
    <property type="match status" value="1"/>
</dbReference>
<evidence type="ECO:0000256" key="5">
    <source>
        <dbReference type="ARBA" id="ARBA00023163"/>
    </source>
</evidence>
<dbReference type="SUPFAM" id="SSF46785">
    <property type="entry name" value="Winged helix' DNA-binding domain"/>
    <property type="match status" value="1"/>
</dbReference>
<evidence type="ECO:0000313" key="8">
    <source>
        <dbReference type="EMBL" id="TDW60173.1"/>
    </source>
</evidence>
<dbReference type="GO" id="GO:0003700">
    <property type="term" value="F:DNA-binding transcription factor activity"/>
    <property type="evidence" value="ECO:0007669"/>
    <property type="project" value="InterPro"/>
</dbReference>
<keyword evidence="10" id="KW-1185">Reference proteome</keyword>
<dbReference type="PANTHER" id="PTHR46577:SF1">
    <property type="entry name" value="HTH-TYPE TRANSCRIPTIONAL REGULATORY PROTEIN GABR"/>
    <property type="match status" value="1"/>
</dbReference>
<dbReference type="Pfam" id="PF00392">
    <property type="entry name" value="GntR"/>
    <property type="match status" value="1"/>
</dbReference>
<dbReference type="GO" id="GO:0003677">
    <property type="term" value="F:DNA binding"/>
    <property type="evidence" value="ECO:0007669"/>
    <property type="project" value="UniProtKB-KW"/>
</dbReference>
<dbReference type="RefSeq" id="WP_094277002.1">
    <property type="nucleotide sequence ID" value="NZ_NQJF01000002.1"/>
</dbReference>
<dbReference type="AlphaFoldDB" id="A0A235CML3"/>
<gene>
    <name evidence="7" type="ORF">B6S09_02955</name>
    <name evidence="8" type="ORF">LY04_01168</name>
</gene>
<evidence type="ECO:0000256" key="2">
    <source>
        <dbReference type="ARBA" id="ARBA00022898"/>
    </source>
</evidence>
<dbReference type="PANTHER" id="PTHR46577">
    <property type="entry name" value="HTH-TYPE TRANSCRIPTIONAL REGULATORY PROTEIN GABR"/>
    <property type="match status" value="1"/>
</dbReference>
<dbReference type="InterPro" id="IPR051446">
    <property type="entry name" value="HTH_trans_reg/aminotransferase"/>
</dbReference>